<dbReference type="RefSeq" id="WP_074659981.1">
    <property type="nucleotide sequence ID" value="NZ_MUGV01000031.1"/>
</dbReference>
<sequence>MYLSNTKTIVFITGAFVSHSCWEKWIVFFENQGYKTVAPPWPYKNESVETLRNQHPDSKIALLRLSVVLDYYVEIIEKLPEKPILIGHSYGGLLTQLLVQKELAFAGICIHSVAPKGMFTAKFSFYKAIWKPLGFFTSAKKTYLMTFKEWQTAFTNEMSFEEQNYSYEKLVIPESKSALRDILTKTARINFKKKHEPLLFLSGSNDTFILTSLNYSNFKRYTNIHSITCYKEFKGRNHFVIEQSDWPEVAAFIARWLEKIS</sequence>
<gene>
    <name evidence="2" type="ORF">B0A65_17115</name>
</gene>
<proteinExistence type="predicted"/>
<dbReference type="EMBL" id="MUGV01000031">
    <property type="protein sequence ID" value="OXA77030.1"/>
    <property type="molecule type" value="Genomic_DNA"/>
</dbReference>
<comment type="caution">
    <text evidence="2">The sequence shown here is derived from an EMBL/GenBank/DDBJ whole genome shotgun (WGS) entry which is preliminary data.</text>
</comment>
<keyword evidence="3" id="KW-1185">Reference proteome</keyword>
<protein>
    <submittedName>
        <fullName evidence="2">Alpha/beta hydrolase</fullName>
    </submittedName>
</protein>
<name>A0ABX4BLH7_FLAFR</name>
<dbReference type="Pfam" id="PF12697">
    <property type="entry name" value="Abhydrolase_6"/>
    <property type="match status" value="1"/>
</dbReference>
<evidence type="ECO:0000313" key="3">
    <source>
        <dbReference type="Proteomes" id="UP000198382"/>
    </source>
</evidence>
<feature type="domain" description="AB hydrolase-1" evidence="1">
    <location>
        <begin position="9"/>
        <end position="251"/>
    </location>
</feature>
<accession>A0ABX4BLH7</accession>
<organism evidence="2 3">
    <name type="scientific">Flavobacterium frigidimaris</name>
    <dbReference type="NCBI Taxonomy" id="262320"/>
    <lineage>
        <taxon>Bacteria</taxon>
        <taxon>Pseudomonadati</taxon>
        <taxon>Bacteroidota</taxon>
        <taxon>Flavobacteriia</taxon>
        <taxon>Flavobacteriales</taxon>
        <taxon>Flavobacteriaceae</taxon>
        <taxon>Flavobacterium</taxon>
    </lineage>
</organism>
<evidence type="ECO:0000313" key="2">
    <source>
        <dbReference type="EMBL" id="OXA77030.1"/>
    </source>
</evidence>
<reference evidence="2 3" key="1">
    <citation type="submission" date="2016-11" db="EMBL/GenBank/DDBJ databases">
        <title>Whole genomes of Flavobacteriaceae.</title>
        <authorList>
            <person name="Stine C."/>
            <person name="Li C."/>
            <person name="Tadesse D."/>
        </authorList>
    </citation>
    <scope>NUCLEOTIDE SEQUENCE [LARGE SCALE GENOMIC DNA]</scope>
    <source>
        <strain evidence="2 3">DSM 15937</strain>
    </source>
</reference>
<dbReference type="Proteomes" id="UP000198382">
    <property type="component" value="Unassembled WGS sequence"/>
</dbReference>
<dbReference type="GO" id="GO:0016787">
    <property type="term" value="F:hydrolase activity"/>
    <property type="evidence" value="ECO:0007669"/>
    <property type="project" value="UniProtKB-KW"/>
</dbReference>
<evidence type="ECO:0000259" key="1">
    <source>
        <dbReference type="Pfam" id="PF12697"/>
    </source>
</evidence>
<dbReference type="Gene3D" id="3.40.50.1820">
    <property type="entry name" value="alpha/beta hydrolase"/>
    <property type="match status" value="1"/>
</dbReference>
<dbReference type="InterPro" id="IPR029058">
    <property type="entry name" value="AB_hydrolase_fold"/>
</dbReference>
<dbReference type="SUPFAM" id="SSF53474">
    <property type="entry name" value="alpha/beta-Hydrolases"/>
    <property type="match status" value="1"/>
</dbReference>
<keyword evidence="2" id="KW-0378">Hydrolase</keyword>
<dbReference type="InterPro" id="IPR000073">
    <property type="entry name" value="AB_hydrolase_1"/>
</dbReference>